<protein>
    <submittedName>
        <fullName evidence="1">Uncharacterized protein</fullName>
    </submittedName>
</protein>
<name>A0A0A9FNZ2_ARUDO</name>
<dbReference type="AlphaFoldDB" id="A0A0A9FNZ2"/>
<organism evidence="1">
    <name type="scientific">Arundo donax</name>
    <name type="common">Giant reed</name>
    <name type="synonym">Donax arundinaceus</name>
    <dbReference type="NCBI Taxonomy" id="35708"/>
    <lineage>
        <taxon>Eukaryota</taxon>
        <taxon>Viridiplantae</taxon>
        <taxon>Streptophyta</taxon>
        <taxon>Embryophyta</taxon>
        <taxon>Tracheophyta</taxon>
        <taxon>Spermatophyta</taxon>
        <taxon>Magnoliopsida</taxon>
        <taxon>Liliopsida</taxon>
        <taxon>Poales</taxon>
        <taxon>Poaceae</taxon>
        <taxon>PACMAD clade</taxon>
        <taxon>Arundinoideae</taxon>
        <taxon>Arundineae</taxon>
        <taxon>Arundo</taxon>
    </lineage>
</organism>
<reference evidence="1" key="1">
    <citation type="submission" date="2014-09" db="EMBL/GenBank/DDBJ databases">
        <authorList>
            <person name="Magalhaes I.L.F."/>
            <person name="Oliveira U."/>
            <person name="Santos F.R."/>
            <person name="Vidigal T.H.D.A."/>
            <person name="Brescovit A.D."/>
            <person name="Santos A.J."/>
        </authorList>
    </citation>
    <scope>NUCLEOTIDE SEQUENCE</scope>
    <source>
        <tissue evidence="1">Shoot tissue taken approximately 20 cm above the soil surface</tissue>
    </source>
</reference>
<reference evidence="1" key="2">
    <citation type="journal article" date="2015" name="Data Brief">
        <title>Shoot transcriptome of the giant reed, Arundo donax.</title>
        <authorList>
            <person name="Barrero R.A."/>
            <person name="Guerrero F.D."/>
            <person name="Moolhuijzen P."/>
            <person name="Goolsby J.A."/>
            <person name="Tidwell J."/>
            <person name="Bellgard S.E."/>
            <person name="Bellgard M.I."/>
        </authorList>
    </citation>
    <scope>NUCLEOTIDE SEQUENCE</scope>
    <source>
        <tissue evidence="1">Shoot tissue taken approximately 20 cm above the soil surface</tissue>
    </source>
</reference>
<proteinExistence type="predicted"/>
<accession>A0A0A9FNZ2</accession>
<evidence type="ECO:0000313" key="1">
    <source>
        <dbReference type="EMBL" id="JAE14012.1"/>
    </source>
</evidence>
<dbReference type="EMBL" id="GBRH01183884">
    <property type="protein sequence ID" value="JAE14012.1"/>
    <property type="molecule type" value="Transcribed_RNA"/>
</dbReference>
<sequence length="42" mass="4826">MISGEKSNCGSRIYDNCLHFRHATSLQQEIKSKFHKPTTIMS</sequence>